<evidence type="ECO:0000259" key="6">
    <source>
        <dbReference type="Pfam" id="PF03168"/>
    </source>
</evidence>
<dbReference type="OrthoDB" id="779224at2759"/>
<dbReference type="GeneID" id="111490050"/>
<keyword evidence="7" id="KW-1185">Reference proteome</keyword>
<proteinExistence type="predicted"/>
<evidence type="ECO:0000256" key="4">
    <source>
        <dbReference type="ARBA" id="ARBA00023136"/>
    </source>
</evidence>
<keyword evidence="2 5" id="KW-0812">Transmembrane</keyword>
<sequence>MQSPSQLPVHHTNTPERRPIKRHHTARYYVHRVKESLTTRLSKLICAIFLSLLLIVGIITFILWLSLRPHRPRFFIHDFSVPGLGLETGFENAQIAFNVTARNSNLNIGIYYGSITGSVYYRDQKIGSTPLLDSYYEGPKTTKVLAAVLSGATLNINNERWMEFNNDRSKGTVAFRLEITSTIRFRISTWDSKRHGMHANCDVSVGPDGMILPSARDVRCPVYFT</sequence>
<dbReference type="KEGG" id="cmax:111490050"/>
<organism evidence="7 8">
    <name type="scientific">Cucurbita maxima</name>
    <name type="common">Pumpkin</name>
    <name type="synonym">Winter squash</name>
    <dbReference type="NCBI Taxonomy" id="3661"/>
    <lineage>
        <taxon>Eukaryota</taxon>
        <taxon>Viridiplantae</taxon>
        <taxon>Streptophyta</taxon>
        <taxon>Embryophyta</taxon>
        <taxon>Tracheophyta</taxon>
        <taxon>Spermatophyta</taxon>
        <taxon>Magnoliopsida</taxon>
        <taxon>eudicotyledons</taxon>
        <taxon>Gunneridae</taxon>
        <taxon>Pentapetalae</taxon>
        <taxon>rosids</taxon>
        <taxon>fabids</taxon>
        <taxon>Cucurbitales</taxon>
        <taxon>Cucurbitaceae</taxon>
        <taxon>Cucurbiteae</taxon>
        <taxon>Cucurbita</taxon>
    </lineage>
</organism>
<dbReference type="PANTHER" id="PTHR31415:SF3">
    <property type="entry name" value="LATE EMBRYOGENESIS ABUNDANT (LEA) HYDROXYPROLINE-RICH GLYCOPROTEIN FAMILY"/>
    <property type="match status" value="1"/>
</dbReference>
<evidence type="ECO:0000313" key="7">
    <source>
        <dbReference type="Proteomes" id="UP000504608"/>
    </source>
</evidence>
<evidence type="ECO:0000313" key="8">
    <source>
        <dbReference type="RefSeq" id="XP_022994264.1"/>
    </source>
</evidence>
<dbReference type="InterPro" id="IPR044839">
    <property type="entry name" value="NDR1-like"/>
</dbReference>
<dbReference type="GO" id="GO:0009506">
    <property type="term" value="C:plasmodesma"/>
    <property type="evidence" value="ECO:0007669"/>
    <property type="project" value="TreeGrafter"/>
</dbReference>
<accession>A0A6J1K2E7</accession>
<dbReference type="Proteomes" id="UP000504608">
    <property type="component" value="Unplaced"/>
</dbReference>
<dbReference type="InterPro" id="IPR004864">
    <property type="entry name" value="LEA_2"/>
</dbReference>
<name>A0A6J1K2E7_CUCMA</name>
<dbReference type="GO" id="GO:0005886">
    <property type="term" value="C:plasma membrane"/>
    <property type="evidence" value="ECO:0007669"/>
    <property type="project" value="TreeGrafter"/>
</dbReference>
<reference evidence="8" key="1">
    <citation type="submission" date="2025-08" db="UniProtKB">
        <authorList>
            <consortium name="RefSeq"/>
        </authorList>
    </citation>
    <scope>IDENTIFICATION</scope>
    <source>
        <tissue evidence="8">Young leaves</tissue>
    </source>
</reference>
<protein>
    <submittedName>
        <fullName evidence="8">NDR1/HIN1-like protein 26</fullName>
    </submittedName>
</protein>
<feature type="transmembrane region" description="Helical" evidence="5">
    <location>
        <begin position="44"/>
        <end position="67"/>
    </location>
</feature>
<feature type="domain" description="Late embryogenesis abundant protein LEA-2 subgroup" evidence="6">
    <location>
        <begin position="99"/>
        <end position="201"/>
    </location>
</feature>
<evidence type="ECO:0000256" key="1">
    <source>
        <dbReference type="ARBA" id="ARBA00004167"/>
    </source>
</evidence>
<keyword evidence="3 5" id="KW-1133">Transmembrane helix</keyword>
<comment type="subcellular location">
    <subcellularLocation>
        <location evidence="1">Membrane</location>
        <topology evidence="1">Single-pass membrane protein</topology>
    </subcellularLocation>
</comment>
<evidence type="ECO:0000256" key="3">
    <source>
        <dbReference type="ARBA" id="ARBA00022989"/>
    </source>
</evidence>
<dbReference type="Pfam" id="PF03168">
    <property type="entry name" value="LEA_2"/>
    <property type="match status" value="1"/>
</dbReference>
<keyword evidence="4 5" id="KW-0472">Membrane</keyword>
<dbReference type="GO" id="GO:0098542">
    <property type="term" value="P:defense response to other organism"/>
    <property type="evidence" value="ECO:0007669"/>
    <property type="project" value="InterPro"/>
</dbReference>
<dbReference type="AlphaFoldDB" id="A0A6J1K2E7"/>
<dbReference type="RefSeq" id="XP_022994264.1">
    <property type="nucleotide sequence ID" value="XM_023138496.1"/>
</dbReference>
<dbReference type="PANTHER" id="PTHR31415">
    <property type="entry name" value="OS05G0367900 PROTEIN"/>
    <property type="match status" value="1"/>
</dbReference>
<evidence type="ECO:0000256" key="5">
    <source>
        <dbReference type="SAM" id="Phobius"/>
    </source>
</evidence>
<gene>
    <name evidence="8" type="primary">LOC111490050</name>
</gene>
<evidence type="ECO:0000256" key="2">
    <source>
        <dbReference type="ARBA" id="ARBA00022692"/>
    </source>
</evidence>